<dbReference type="InterPro" id="IPR008964">
    <property type="entry name" value="Invasin/intimin_cell_adhesion"/>
</dbReference>
<organism evidence="4 5">
    <name type="scientific">Candidatus Segetimicrobium genomatis</name>
    <dbReference type="NCBI Taxonomy" id="2569760"/>
    <lineage>
        <taxon>Bacteria</taxon>
        <taxon>Bacillati</taxon>
        <taxon>Candidatus Sysuimicrobiota</taxon>
        <taxon>Candidatus Sysuimicrobiia</taxon>
        <taxon>Candidatus Sysuimicrobiales</taxon>
        <taxon>Candidatus Segetimicrobiaceae</taxon>
        <taxon>Candidatus Segetimicrobium</taxon>
    </lineage>
</organism>
<dbReference type="AlphaFoldDB" id="A0A537KVT2"/>
<dbReference type="InterPro" id="IPR013783">
    <property type="entry name" value="Ig-like_fold"/>
</dbReference>
<dbReference type="PROSITE" id="PS51127">
    <property type="entry name" value="BIG1"/>
    <property type="match status" value="1"/>
</dbReference>
<feature type="domain" description="Big-1" evidence="3">
    <location>
        <begin position="563"/>
        <end position="656"/>
    </location>
</feature>
<evidence type="ECO:0000256" key="1">
    <source>
        <dbReference type="ARBA" id="ARBA00010116"/>
    </source>
</evidence>
<protein>
    <recommendedName>
        <fullName evidence="3">Big-1 domain-containing protein</fullName>
    </recommendedName>
</protein>
<dbReference type="InterPro" id="IPR003344">
    <property type="entry name" value="Big_1_dom"/>
</dbReference>
<dbReference type="InterPro" id="IPR058615">
    <property type="entry name" value="Ig_SMCHD1_6th"/>
</dbReference>
<dbReference type="GO" id="GO:0006302">
    <property type="term" value="P:double-strand break repair"/>
    <property type="evidence" value="ECO:0007669"/>
    <property type="project" value="InterPro"/>
</dbReference>
<accession>A0A537KVT2</accession>
<evidence type="ECO:0000259" key="3">
    <source>
        <dbReference type="PROSITE" id="PS51127"/>
    </source>
</evidence>
<name>A0A537KVT2_9BACT</name>
<gene>
    <name evidence="4" type="ORF">E6H01_10400</name>
</gene>
<dbReference type="Gene3D" id="2.60.40.10">
    <property type="entry name" value="Immunoglobulins"/>
    <property type="match status" value="3"/>
</dbReference>
<comment type="caution">
    <text evidence="4">The sequence shown here is derived from an EMBL/GenBank/DDBJ whole genome shotgun (WGS) entry which is preliminary data.</text>
</comment>
<dbReference type="SUPFAM" id="SSF49373">
    <property type="entry name" value="Invasin/intimin cell-adhesion fragments"/>
    <property type="match status" value="3"/>
</dbReference>
<feature type="compositionally biased region" description="Low complexity" evidence="2">
    <location>
        <begin position="70"/>
        <end position="82"/>
    </location>
</feature>
<dbReference type="PANTHER" id="PTHR22640:SF2">
    <property type="entry name" value="STRUCTURAL MAINTENANCE OF CHROMOSOMES FLEXIBLE HINGE DOMAIN-CONTAINING PROTEIN 1"/>
    <property type="match status" value="1"/>
</dbReference>
<dbReference type="InterPro" id="IPR038892">
    <property type="entry name" value="SMCHD1"/>
</dbReference>
<evidence type="ECO:0000313" key="4">
    <source>
        <dbReference type="EMBL" id="TMI99862.1"/>
    </source>
</evidence>
<dbReference type="Pfam" id="PF02369">
    <property type="entry name" value="Big_1"/>
    <property type="match status" value="1"/>
</dbReference>
<evidence type="ECO:0000256" key="2">
    <source>
        <dbReference type="SAM" id="MobiDB-lite"/>
    </source>
</evidence>
<dbReference type="Pfam" id="PF26198">
    <property type="entry name" value="Ig_SMCHD1_6th"/>
    <property type="match status" value="1"/>
</dbReference>
<sequence>MSHGRPDRPHRRVGPIPEQLRDRGRLHGRRPPSPHRPDHARPVPSGRRNSGSDRRNPQRAVHDPQGNGSGPRPGRPAAAGRRGAAGREPVHEYADRLEAALVDNASYHWQGRTVDQTNLASAWVSFAGNAETDPDFKVAVSPTQLVVMVQPTSAVAGSTITPAVRVGAEDAFGNTVESFIGNVTVAIGNNPGSGLLAGTTTVVAGGGVATFSNLRVNKANAGYALQFTTSTLVATSTTFNITPGAVATLAFAEQPASAIAGMVIAPAVQVAARDSLGNTVTGFTGNVTIAIANNPGGGTLSGVATVAAVAGVATFPNLSINKIGASYTVQAGSGTFTAVTAPFSVTTATASQLALTTPPSASGQSGLPLAQQPVVQVQDRNGNPVSQQGMVVTASLATGPGGASLTAASATTDASGLATFGGLAITGLIGSYSLNLSASGLGPVTSNAISLTAGPVAKLAIVTQPSSLVQSGVAFRQQPVTQLQDAAGNPVSQSGAQVTATIGTGSPTLGGTNQILTNAAGAGVFTDLTLTGITGVRTLRFAAQGVKPDTSGPVNVTAGVAIQIAVNADNYGAATAGTAVAVPPSVIVRDASGNPVPAVPVNFAVAGGGGSVTGPNQTTNASGIATVGSWMLGTVVGLNALTATSTGLGGSPVTFTDTAKVGPPASMAKSSGDNLGGPVGTTSQTPHQVRIVDNNGNAVANVPVIWAPASGGGGVSSSNTSTDNQGYAQTTRTLGSIAGTQTTTATATISGSLVTDTFNILATPGAASEMSVVGGQNQTWQVGTTLPTPLSLQVTDQYNNPVQNVAVTWSVNSGGGSVSPSTSATNSGGIANTFWTLGSMAGTQTVLATAAGSPVVFTATATPGALRAWPNEPAGFTVVTDWAENAIAGGGWQNAYPDDTNGFVSVVQDATAPLSPPNVLQFFFPIGFATGTAPATIFYRDGFPSTEVYVGFWWKPSNPWEDNAAGNKIAFWFAEARDGQMFIMMKGVGAPRHLVVTTEFAGDNRNLFPNVNDPEVTLGVWHRIEWYARYSTT</sequence>
<dbReference type="SMART" id="SM00634">
    <property type="entry name" value="BID_1"/>
    <property type="match status" value="2"/>
</dbReference>
<dbReference type="EMBL" id="VBAL01000127">
    <property type="protein sequence ID" value="TMI99862.1"/>
    <property type="molecule type" value="Genomic_DNA"/>
</dbReference>
<feature type="non-terminal residue" evidence="4">
    <location>
        <position position="1033"/>
    </location>
</feature>
<dbReference type="Proteomes" id="UP000319353">
    <property type="component" value="Unassembled WGS sequence"/>
</dbReference>
<feature type="region of interest" description="Disordered" evidence="2">
    <location>
        <begin position="1"/>
        <end position="88"/>
    </location>
</feature>
<feature type="compositionally biased region" description="Basic and acidic residues" evidence="2">
    <location>
        <begin position="50"/>
        <end position="62"/>
    </location>
</feature>
<dbReference type="PANTHER" id="PTHR22640">
    <property type="entry name" value="STRUCTURAL MAINTENANCE OF CHROMOSOMES FLEXIBLE HINGE DOMAIN-CONTAINING PROTEIN 1"/>
    <property type="match status" value="1"/>
</dbReference>
<evidence type="ECO:0000313" key="5">
    <source>
        <dbReference type="Proteomes" id="UP000319353"/>
    </source>
</evidence>
<dbReference type="Gene3D" id="2.60.40.1120">
    <property type="entry name" value="Carboxypeptidase-like, regulatory domain"/>
    <property type="match status" value="1"/>
</dbReference>
<proteinExistence type="inferred from homology"/>
<reference evidence="4 5" key="1">
    <citation type="journal article" date="2019" name="Nat. Microbiol.">
        <title>Mediterranean grassland soil C-N compound turnover is dependent on rainfall and depth, and is mediated by genomically divergent microorganisms.</title>
        <authorList>
            <person name="Diamond S."/>
            <person name="Andeer P.F."/>
            <person name="Li Z."/>
            <person name="Crits-Christoph A."/>
            <person name="Burstein D."/>
            <person name="Anantharaman K."/>
            <person name="Lane K.R."/>
            <person name="Thomas B.C."/>
            <person name="Pan C."/>
            <person name="Northen T.R."/>
            <person name="Banfield J.F."/>
        </authorList>
    </citation>
    <scope>NUCLEOTIDE SEQUENCE [LARGE SCALE GENOMIC DNA]</scope>
    <source>
        <strain evidence="4">NP_4</strain>
    </source>
</reference>
<comment type="similarity">
    <text evidence="1">Belongs to the intimin/invasin family.</text>
</comment>